<proteinExistence type="predicted"/>
<dbReference type="AlphaFoldDB" id="A0A6A4Q3F8"/>
<dbReference type="Pfam" id="PF14364">
    <property type="entry name" value="DUF4408"/>
    <property type="match status" value="1"/>
</dbReference>
<dbReference type="InterPro" id="IPR025520">
    <property type="entry name" value="DUF4408"/>
</dbReference>
<name>A0A6A4Q3F8_LUPAL</name>
<evidence type="ECO:0000313" key="4">
    <source>
        <dbReference type="Proteomes" id="UP000447434"/>
    </source>
</evidence>
<gene>
    <name evidence="3" type="ORF">Lalb_Chr08g0232161</name>
</gene>
<feature type="transmembrane region" description="Helical" evidence="2">
    <location>
        <begin position="17"/>
        <end position="37"/>
    </location>
</feature>
<dbReference type="Pfam" id="PF05553">
    <property type="entry name" value="DUF761"/>
    <property type="match status" value="1"/>
</dbReference>
<feature type="region of interest" description="Disordered" evidence="1">
    <location>
        <begin position="68"/>
        <end position="97"/>
    </location>
</feature>
<dbReference type="EMBL" id="WOCE01000008">
    <property type="protein sequence ID" value="KAE9608123.1"/>
    <property type="molecule type" value="Genomic_DNA"/>
</dbReference>
<dbReference type="OrthoDB" id="1685070at2759"/>
<keyword evidence="2" id="KW-0472">Membrane</keyword>
<evidence type="ECO:0000313" key="3">
    <source>
        <dbReference type="EMBL" id="KAE9608123.1"/>
    </source>
</evidence>
<keyword evidence="2" id="KW-1133">Transmembrane helix</keyword>
<reference evidence="4" key="1">
    <citation type="journal article" date="2020" name="Nat. Commun.">
        <title>Genome sequence of the cluster root forming white lupin.</title>
        <authorList>
            <person name="Hufnagel B."/>
            <person name="Marques A."/>
            <person name="Soriano A."/>
            <person name="Marques L."/>
            <person name="Divol F."/>
            <person name="Doumas P."/>
            <person name="Sallet E."/>
            <person name="Mancinotti D."/>
            <person name="Carrere S."/>
            <person name="Marande W."/>
            <person name="Arribat S."/>
            <person name="Keller J."/>
            <person name="Huneau C."/>
            <person name="Blein T."/>
            <person name="Aime D."/>
            <person name="Laguerre M."/>
            <person name="Taylor J."/>
            <person name="Schubert V."/>
            <person name="Nelson M."/>
            <person name="Geu-Flores F."/>
            <person name="Crespi M."/>
            <person name="Gallardo-Guerrero K."/>
            <person name="Delaux P.-M."/>
            <person name="Salse J."/>
            <person name="Berges H."/>
            <person name="Guyot R."/>
            <person name="Gouzy J."/>
            <person name="Peret B."/>
        </authorList>
    </citation>
    <scope>NUCLEOTIDE SEQUENCE [LARGE SCALE GENOMIC DNA]</scope>
    <source>
        <strain evidence="4">cv. Amiga</strain>
    </source>
</reference>
<comment type="caution">
    <text evidence="3">The sequence shown here is derived from an EMBL/GenBank/DDBJ whole genome shotgun (WGS) entry which is preliminary data.</text>
</comment>
<evidence type="ECO:0000256" key="1">
    <source>
        <dbReference type="SAM" id="MobiDB-lite"/>
    </source>
</evidence>
<protein>
    <submittedName>
        <fullName evidence="3">Uncharacterized protein</fullName>
    </submittedName>
</protein>
<evidence type="ECO:0000256" key="2">
    <source>
        <dbReference type="SAM" id="Phobius"/>
    </source>
</evidence>
<dbReference type="PANTHER" id="PTHR33098:SF57">
    <property type="entry name" value="DUF4408 DOMAIN PROTEIN"/>
    <property type="match status" value="1"/>
</dbReference>
<keyword evidence="2" id="KW-0812">Transmembrane</keyword>
<organism evidence="3 4">
    <name type="scientific">Lupinus albus</name>
    <name type="common">White lupine</name>
    <name type="synonym">Lupinus termis</name>
    <dbReference type="NCBI Taxonomy" id="3870"/>
    <lineage>
        <taxon>Eukaryota</taxon>
        <taxon>Viridiplantae</taxon>
        <taxon>Streptophyta</taxon>
        <taxon>Embryophyta</taxon>
        <taxon>Tracheophyta</taxon>
        <taxon>Spermatophyta</taxon>
        <taxon>Magnoliopsida</taxon>
        <taxon>eudicotyledons</taxon>
        <taxon>Gunneridae</taxon>
        <taxon>Pentapetalae</taxon>
        <taxon>rosids</taxon>
        <taxon>fabids</taxon>
        <taxon>Fabales</taxon>
        <taxon>Fabaceae</taxon>
        <taxon>Papilionoideae</taxon>
        <taxon>50 kb inversion clade</taxon>
        <taxon>genistoids sensu lato</taxon>
        <taxon>core genistoids</taxon>
        <taxon>Genisteae</taxon>
        <taxon>Lupinus</taxon>
    </lineage>
</organism>
<accession>A0A6A4Q3F8</accession>
<keyword evidence="4" id="KW-1185">Reference proteome</keyword>
<sequence length="168" mass="19251">MVEAETTASVYGLISNWFTPSCLFIFINLVIGTIFITTRFSNPIKSRVDSPQLTPSPSLIHRLMTFTTTPHEETETQNPVSDKHEPEPEPVEPTQKKLNRVPSLLERVMSVKLLRLKSNEGETIIDHGGEELEGVDEKADNFIKRFKEQLRLQRLDSILRYRDMIKGN</sequence>
<dbReference type="PANTHER" id="PTHR33098">
    <property type="entry name" value="COTTON FIBER (DUF761)"/>
    <property type="match status" value="1"/>
</dbReference>
<dbReference type="InterPro" id="IPR008480">
    <property type="entry name" value="DUF761_pln"/>
</dbReference>
<dbReference type="Proteomes" id="UP000447434">
    <property type="component" value="Chromosome 8"/>
</dbReference>